<comment type="caution">
    <text evidence="1">The sequence shown here is derived from an EMBL/GenBank/DDBJ whole genome shotgun (WGS) entry which is preliminary data.</text>
</comment>
<evidence type="ECO:0000313" key="1">
    <source>
        <dbReference type="EMBL" id="GAA1986629.1"/>
    </source>
</evidence>
<evidence type="ECO:0008006" key="3">
    <source>
        <dbReference type="Google" id="ProtNLM"/>
    </source>
</evidence>
<evidence type="ECO:0000313" key="2">
    <source>
        <dbReference type="Proteomes" id="UP001499854"/>
    </source>
</evidence>
<dbReference type="SUPFAM" id="SSF88713">
    <property type="entry name" value="Glycoside hydrolase/deacetylase"/>
    <property type="match status" value="1"/>
</dbReference>
<keyword evidence="2" id="KW-1185">Reference proteome</keyword>
<reference evidence="2" key="1">
    <citation type="journal article" date="2019" name="Int. J. Syst. Evol. Microbiol.">
        <title>The Global Catalogue of Microorganisms (GCM) 10K type strain sequencing project: providing services to taxonomists for standard genome sequencing and annotation.</title>
        <authorList>
            <consortium name="The Broad Institute Genomics Platform"/>
            <consortium name="The Broad Institute Genome Sequencing Center for Infectious Disease"/>
            <person name="Wu L."/>
            <person name="Ma J."/>
        </authorList>
    </citation>
    <scope>NUCLEOTIDE SEQUENCE [LARGE SCALE GENOMIC DNA]</scope>
    <source>
        <strain evidence="2">JCM 16013</strain>
    </source>
</reference>
<gene>
    <name evidence="1" type="ORF">GCM10009838_56510</name>
</gene>
<dbReference type="Pfam" id="PF16477">
    <property type="entry name" value="DUF5054"/>
    <property type="match status" value="1"/>
</dbReference>
<sequence>MSEDPQMISTVHVVFKTHLDLGFTDTAENVTDRYVHEYLPRAIDLARELDRRGGTARFVWTVGSWLIHEALRLGTPAERQALEDAVRAGHVAWHGLPLTTHTELMDPGLVEHGIAIGRGLDAAYGRHTIAAKMTDVPGHTVGLVPFLARAGLEYLHLGVNGASAVPEVPEFFRWRAPDGSEVVVNYARSYGATELGVAVVPGGTDALHLAHTGDNFGPPSADEVEDLFARLARAHPGAKIVASTLDAFAAAVLTMRDDLPVVEQEIGDSWIHGVASDPILTARLRALLRLRAEWVAGGALVPGTAECDGFTDALLLIAEHTWGEDLKTFLPDYAHYEKAAFQRARAADVIDPTLNPPSTKAFAWAYTEHPHAQGLRYSGFERSWAEQRAYIDRALDALTPSRRAAALQSLDALAPAAEPRPGRRRTPIDPTAEHEVGAYRVRFGDDGALISLVCLTDPTAMDWAGPDHSLAAYRYQTFDEHDEERWVREYCRDLDEHAVWAIPDQTKPGLSIAATLPATVFAPRYVSATRADVDGVDGVDGVHGADGPDQATTVTLGLVLPAAACEDWGGPRDITLTYRFPHRPGPIEITLDLRDKDASRLPEASWLGFRPRTAPGAWTVGKLGSRVDPSSVVCNGNRSLHAVSDVTRTGQSPFSLRPLDTPLVAIGRPGLLRFDNTVAAPDDGVHVLLHNNVWGTNFRMWLDDDLRARFTLDIG</sequence>
<dbReference type="EMBL" id="BAAAQM010000037">
    <property type="protein sequence ID" value="GAA1986629.1"/>
    <property type="molecule type" value="Genomic_DNA"/>
</dbReference>
<proteinExistence type="predicted"/>
<dbReference type="RefSeq" id="WP_344660162.1">
    <property type="nucleotide sequence ID" value="NZ_BAAAQM010000037.1"/>
</dbReference>
<dbReference type="InterPro" id="IPR032482">
    <property type="entry name" value="DUF5054"/>
</dbReference>
<name>A0ABP5DUT4_9ACTN</name>
<dbReference type="InterPro" id="IPR011330">
    <property type="entry name" value="Glyco_hydro/deAcase_b/a-brl"/>
</dbReference>
<dbReference type="Gene3D" id="3.20.110.10">
    <property type="entry name" value="Glycoside hydrolase 38, N terminal domain"/>
    <property type="match status" value="1"/>
</dbReference>
<protein>
    <recommendedName>
        <fullName evidence="3">Glycoside hydrolase family 38</fullName>
    </recommendedName>
</protein>
<dbReference type="Proteomes" id="UP001499854">
    <property type="component" value="Unassembled WGS sequence"/>
</dbReference>
<dbReference type="InterPro" id="IPR027291">
    <property type="entry name" value="Glyco_hydro_38_N_sf"/>
</dbReference>
<dbReference type="CDD" id="cd10791">
    <property type="entry name" value="GH38N_AMII_like_1"/>
    <property type="match status" value="1"/>
</dbReference>
<organism evidence="1 2">
    <name type="scientific">Catenulispora subtropica</name>
    <dbReference type="NCBI Taxonomy" id="450798"/>
    <lineage>
        <taxon>Bacteria</taxon>
        <taxon>Bacillati</taxon>
        <taxon>Actinomycetota</taxon>
        <taxon>Actinomycetes</taxon>
        <taxon>Catenulisporales</taxon>
        <taxon>Catenulisporaceae</taxon>
        <taxon>Catenulispora</taxon>
    </lineage>
</organism>
<accession>A0ABP5DUT4</accession>